<evidence type="ECO:0000256" key="1">
    <source>
        <dbReference type="SAM" id="Phobius"/>
    </source>
</evidence>
<organism evidence="2 3">
    <name type="scientific">Hamadaea flava</name>
    <dbReference type="NCBI Taxonomy" id="1742688"/>
    <lineage>
        <taxon>Bacteria</taxon>
        <taxon>Bacillati</taxon>
        <taxon>Actinomycetota</taxon>
        <taxon>Actinomycetes</taxon>
        <taxon>Micromonosporales</taxon>
        <taxon>Micromonosporaceae</taxon>
        <taxon>Hamadaea</taxon>
    </lineage>
</organism>
<reference evidence="3" key="1">
    <citation type="journal article" date="2019" name="Int. J. Syst. Evol. Microbiol.">
        <title>The Global Catalogue of Microorganisms (GCM) 10K type strain sequencing project: providing services to taxonomists for standard genome sequencing and annotation.</title>
        <authorList>
            <consortium name="The Broad Institute Genomics Platform"/>
            <consortium name="The Broad Institute Genome Sequencing Center for Infectious Disease"/>
            <person name="Wu L."/>
            <person name="Ma J."/>
        </authorList>
    </citation>
    <scope>NUCLEOTIDE SEQUENCE [LARGE SCALE GENOMIC DNA]</scope>
    <source>
        <strain evidence="3">CGMCC 4.7289</strain>
    </source>
</reference>
<feature type="transmembrane region" description="Helical" evidence="1">
    <location>
        <begin position="30"/>
        <end position="49"/>
    </location>
</feature>
<evidence type="ECO:0000313" key="3">
    <source>
        <dbReference type="Proteomes" id="UP001595816"/>
    </source>
</evidence>
<gene>
    <name evidence="2" type="ORF">ACFOZ4_38665</name>
</gene>
<feature type="transmembrane region" description="Helical" evidence="1">
    <location>
        <begin position="145"/>
        <end position="165"/>
    </location>
</feature>
<dbReference type="Proteomes" id="UP001595816">
    <property type="component" value="Unassembled WGS sequence"/>
</dbReference>
<comment type="caution">
    <text evidence="2">The sequence shown here is derived from an EMBL/GenBank/DDBJ whole genome shotgun (WGS) entry which is preliminary data.</text>
</comment>
<sequence>MRSPSLPLRPLTVGELLDAAMEVTRGAGRVLLPVAFGLAVLEQLAMVWIRENFFDGSVFPWIGEIVGPAWLGVALGTGMESAVIALVGVPSARAVAATAVGVPFRARDLLRPRGIGSAALLVLVTFLVTFTLTLLPLGWLPAYPLMGLTVAALVIDGVGPLRAIGRGVKMVLRSGARAAAIRLLGYFAWLLLRLGFGFGAASALDLVGVSGPWATAACFALVNTMAYANLASLDAVLHLETRIRTEGLDIALTRLPGALTPGHLVVSR</sequence>
<accession>A0ABV8M1V7</accession>
<protein>
    <submittedName>
        <fullName evidence="2">Uncharacterized protein</fullName>
    </submittedName>
</protein>
<dbReference type="RefSeq" id="WP_253760198.1">
    <property type="nucleotide sequence ID" value="NZ_JAMZDZ010000001.1"/>
</dbReference>
<keyword evidence="1" id="KW-0472">Membrane</keyword>
<proteinExistence type="predicted"/>
<evidence type="ECO:0000313" key="2">
    <source>
        <dbReference type="EMBL" id="MFC4136566.1"/>
    </source>
</evidence>
<dbReference type="EMBL" id="JBHSAY010000033">
    <property type="protein sequence ID" value="MFC4136566.1"/>
    <property type="molecule type" value="Genomic_DNA"/>
</dbReference>
<name>A0ABV8M1V7_9ACTN</name>
<keyword evidence="1" id="KW-0812">Transmembrane</keyword>
<keyword evidence="3" id="KW-1185">Reference proteome</keyword>
<keyword evidence="1" id="KW-1133">Transmembrane helix</keyword>
<feature type="transmembrane region" description="Helical" evidence="1">
    <location>
        <begin position="213"/>
        <end position="237"/>
    </location>
</feature>
<feature type="transmembrane region" description="Helical" evidence="1">
    <location>
        <begin position="115"/>
        <end position="139"/>
    </location>
</feature>